<feature type="transmembrane region" description="Helical" evidence="5">
    <location>
        <begin position="102"/>
        <end position="119"/>
    </location>
</feature>
<keyword evidence="3 5" id="KW-1133">Transmembrane helix</keyword>
<keyword evidence="7" id="KW-1185">Reference proteome</keyword>
<feature type="transmembrane region" description="Helical" evidence="5">
    <location>
        <begin position="70"/>
        <end position="96"/>
    </location>
</feature>
<feature type="transmembrane region" description="Helical" evidence="5">
    <location>
        <begin position="31"/>
        <end position="50"/>
    </location>
</feature>
<evidence type="ECO:0000313" key="7">
    <source>
        <dbReference type="Proteomes" id="UP001216139"/>
    </source>
</evidence>
<evidence type="ECO:0000256" key="3">
    <source>
        <dbReference type="ARBA" id="ARBA00022989"/>
    </source>
</evidence>
<dbReference type="InterPro" id="IPR004695">
    <property type="entry name" value="SLAC1/Mae1/Ssu1/TehA"/>
</dbReference>
<accession>A0ABY7TAA7</accession>
<dbReference type="Pfam" id="PF03595">
    <property type="entry name" value="SLAC1"/>
    <property type="match status" value="1"/>
</dbReference>
<sequence length="134" mass="14967">MLLKAASMLIFSADKSPLIKELLSFLKGMAILFPAAGTWWILLLILLGIWKHVSKKISIPINAVGYDASYWSLVFSLGMCTVSTMRLAEALALTFLSVIPKYFIFFELLTWIAVSNGFIRQTFSSLIKKKSSVI</sequence>
<keyword evidence="4 5" id="KW-0472">Membrane</keyword>
<evidence type="ECO:0000313" key="6">
    <source>
        <dbReference type="EMBL" id="WCT13277.1"/>
    </source>
</evidence>
<keyword evidence="2 5" id="KW-0812">Transmembrane</keyword>
<dbReference type="Proteomes" id="UP001216139">
    <property type="component" value="Chromosome"/>
</dbReference>
<organism evidence="6 7">
    <name type="scientific">Mucilaginibacter jinjuensis</name>
    <dbReference type="NCBI Taxonomy" id="1176721"/>
    <lineage>
        <taxon>Bacteria</taxon>
        <taxon>Pseudomonadati</taxon>
        <taxon>Bacteroidota</taxon>
        <taxon>Sphingobacteriia</taxon>
        <taxon>Sphingobacteriales</taxon>
        <taxon>Sphingobacteriaceae</taxon>
        <taxon>Mucilaginibacter</taxon>
    </lineage>
</organism>
<gene>
    <name evidence="6" type="ORF">PQO05_04945</name>
</gene>
<reference evidence="6 7" key="1">
    <citation type="submission" date="2023-02" db="EMBL/GenBank/DDBJ databases">
        <title>Genome sequence of Mucilaginibacter jinjuensis strain KACC 16571.</title>
        <authorList>
            <person name="Kim S."/>
            <person name="Heo J."/>
            <person name="Kwon S.-W."/>
        </authorList>
    </citation>
    <scope>NUCLEOTIDE SEQUENCE [LARGE SCALE GENOMIC DNA]</scope>
    <source>
        <strain evidence="6 7">KACC 16571</strain>
    </source>
</reference>
<evidence type="ECO:0000256" key="4">
    <source>
        <dbReference type="ARBA" id="ARBA00023136"/>
    </source>
</evidence>
<name>A0ABY7TAA7_9SPHI</name>
<proteinExistence type="predicted"/>
<evidence type="ECO:0000256" key="2">
    <source>
        <dbReference type="ARBA" id="ARBA00022692"/>
    </source>
</evidence>
<dbReference type="InterPro" id="IPR038665">
    <property type="entry name" value="Voltage-dep_anion_channel_sf"/>
</dbReference>
<dbReference type="EMBL" id="CP117167">
    <property type="protein sequence ID" value="WCT13277.1"/>
    <property type="molecule type" value="Genomic_DNA"/>
</dbReference>
<dbReference type="RefSeq" id="WP_273631561.1">
    <property type="nucleotide sequence ID" value="NZ_CP117167.1"/>
</dbReference>
<evidence type="ECO:0000256" key="1">
    <source>
        <dbReference type="ARBA" id="ARBA00004141"/>
    </source>
</evidence>
<comment type="subcellular location">
    <subcellularLocation>
        <location evidence="1">Membrane</location>
        <topology evidence="1">Multi-pass membrane protein</topology>
    </subcellularLocation>
</comment>
<evidence type="ECO:0000256" key="5">
    <source>
        <dbReference type="SAM" id="Phobius"/>
    </source>
</evidence>
<dbReference type="Gene3D" id="1.50.10.150">
    <property type="entry name" value="Voltage-dependent anion channel"/>
    <property type="match status" value="1"/>
</dbReference>
<protein>
    <submittedName>
        <fullName evidence="6">Uncharacterized protein</fullName>
    </submittedName>
</protein>